<dbReference type="EMBL" id="CP016076">
    <property type="protein sequence ID" value="APU17282.1"/>
    <property type="molecule type" value="Genomic_DNA"/>
</dbReference>
<reference evidence="9" key="1">
    <citation type="submission" date="2016-06" db="EMBL/GenBank/DDBJ databases">
        <title>Complete genome sequence of Actinoalloteichus fjordicus DSM 46855 (=ADI127-17), type strain of the new species Actinoalloteichus fjordicus.</title>
        <authorList>
            <person name="Ruckert C."/>
            <person name="Nouioui I."/>
            <person name="Willmese J."/>
            <person name="van Wezel G."/>
            <person name="Klenk H.-P."/>
            <person name="Kalinowski J."/>
            <person name="Zotchev S.B."/>
        </authorList>
    </citation>
    <scope>NUCLEOTIDE SEQUENCE [LARGE SCALE GENOMIC DNA]</scope>
    <source>
        <strain evidence="9">ADI127-7</strain>
    </source>
</reference>
<dbReference type="Pfam" id="PF03949">
    <property type="entry name" value="Malic_M"/>
    <property type="match status" value="1"/>
</dbReference>
<dbReference type="Gene3D" id="3.40.50.10380">
    <property type="entry name" value="Malic enzyme, N-terminal domain"/>
    <property type="match status" value="1"/>
</dbReference>
<dbReference type="RefSeq" id="WP_075742661.1">
    <property type="nucleotide sequence ID" value="NZ_CP016076.1"/>
</dbReference>
<evidence type="ECO:0000256" key="4">
    <source>
        <dbReference type="PIRSR" id="PIRSR000106-2"/>
    </source>
</evidence>
<feature type="domain" description="Malic enzyme NAD-binding" evidence="6">
    <location>
        <begin position="168"/>
        <end position="388"/>
    </location>
</feature>
<protein>
    <submittedName>
        <fullName evidence="8">Malic enzyme</fullName>
        <ecNumber evidence="8">1.1.1.38</ecNumber>
    </submittedName>
</protein>
<dbReference type="InterPro" id="IPR037062">
    <property type="entry name" value="Malic_N_dom_sf"/>
</dbReference>
<dbReference type="SMART" id="SM01274">
    <property type="entry name" value="malic"/>
    <property type="match status" value="1"/>
</dbReference>
<dbReference type="Gene3D" id="3.40.50.720">
    <property type="entry name" value="NAD(P)-binding Rossmann-like Domain"/>
    <property type="match status" value="1"/>
</dbReference>
<name>A0AAC9LIB0_9PSEU</name>
<dbReference type="KEGG" id="acad:UA74_26385"/>
<dbReference type="SMART" id="SM00919">
    <property type="entry name" value="Malic_M"/>
    <property type="match status" value="1"/>
</dbReference>
<dbReference type="GO" id="GO:0016616">
    <property type="term" value="F:oxidoreductase activity, acting on the CH-OH group of donors, NAD or NADP as acceptor"/>
    <property type="evidence" value="ECO:0007669"/>
    <property type="project" value="InterPro"/>
</dbReference>
<feature type="active site" description="Proton acceptor" evidence="3">
    <location>
        <position position="99"/>
    </location>
</feature>
<sequence length="388" mass="39758">MTALNDQATGRLTDEEIFLAHEGGKLGVSVRTSLADSRALSIAYTPGVARVSSAIARDAALARDYTWTGRLVAVVSDGTAVLGLGDIGPRAALPVMEGKAALFKAFGGLDSIPIVLDTTDVDEIVETLVRLRPSFGAVNLEDVSSPRCFELEARLIEALDCPVMHDDQHGTAIVVLAALRGAATVLSRDPGSLRVVVSGAGAAGVACARILVAAGIADVTVLDSRGIVHAGRGDLNPIKAALAEETNPAGRTGGLDEALTGADVFIGVSSAQVPETSLKLMAPDGIVFALSNPDPEVHPEIAARHAAVVATGRSDFPNQINNVLAFPGVFAGALNAGARRITERMKLAAAEAIASVAAEELSIDRIVPSALDPRVAPAVADAVARAAE</sequence>
<evidence type="ECO:0000259" key="6">
    <source>
        <dbReference type="SMART" id="SM00919"/>
    </source>
</evidence>
<dbReference type="InterPro" id="IPR046346">
    <property type="entry name" value="Aminoacid_DH-like_N_sf"/>
</dbReference>
<dbReference type="GO" id="GO:0004470">
    <property type="term" value="F:malic enzyme activity"/>
    <property type="evidence" value="ECO:0007669"/>
    <property type="project" value="InterPro"/>
</dbReference>
<dbReference type="InterPro" id="IPR036291">
    <property type="entry name" value="NAD(P)-bd_dom_sf"/>
</dbReference>
<dbReference type="SUPFAM" id="SSF51735">
    <property type="entry name" value="NAD(P)-binding Rossmann-fold domains"/>
    <property type="match status" value="1"/>
</dbReference>
<dbReference type="GO" id="GO:0051287">
    <property type="term" value="F:NAD binding"/>
    <property type="evidence" value="ECO:0007669"/>
    <property type="project" value="InterPro"/>
</dbReference>
<dbReference type="InterPro" id="IPR012302">
    <property type="entry name" value="Malic_NAD-bd"/>
</dbReference>
<keyword evidence="2 8" id="KW-0560">Oxidoreductase</keyword>
<gene>
    <name evidence="8" type="ORF">UA74_26385</name>
</gene>
<dbReference type="Proteomes" id="UP000185511">
    <property type="component" value="Chromosome"/>
</dbReference>
<feature type="binding site" evidence="4">
    <location>
        <position position="292"/>
    </location>
    <ligand>
        <name>(S)-malate</name>
        <dbReference type="ChEBI" id="CHEBI:15589"/>
    </ligand>
</feature>
<dbReference type="InterPro" id="IPR012301">
    <property type="entry name" value="Malic_N_dom"/>
</dbReference>
<dbReference type="PANTHER" id="PTHR43237:SF4">
    <property type="entry name" value="NADP-DEPENDENT MALIC ENZYME"/>
    <property type="match status" value="1"/>
</dbReference>
<comment type="cofactor">
    <cofactor evidence="5">
        <name>Mg(2+)</name>
        <dbReference type="ChEBI" id="CHEBI:18420"/>
    </cofactor>
    <cofactor evidence="5">
        <name>Mn(2+)</name>
        <dbReference type="ChEBI" id="CHEBI:29035"/>
    </cofactor>
    <text evidence="5">Divalent metal cations. Prefers magnesium or manganese.</text>
</comment>
<comment type="similarity">
    <text evidence="1">Belongs to the malic enzymes family.</text>
</comment>
<evidence type="ECO:0000256" key="2">
    <source>
        <dbReference type="ARBA" id="ARBA00023002"/>
    </source>
</evidence>
<feature type="domain" description="Malic enzyme N-terminal" evidence="7">
    <location>
        <begin position="23"/>
        <end position="156"/>
    </location>
</feature>
<keyword evidence="5" id="KW-0479">Metal-binding</keyword>
<keyword evidence="9" id="KW-1185">Reference proteome</keyword>
<dbReference type="GO" id="GO:0046872">
    <property type="term" value="F:metal ion binding"/>
    <property type="evidence" value="ECO:0007669"/>
    <property type="project" value="UniProtKB-KW"/>
</dbReference>
<dbReference type="InterPro" id="IPR051674">
    <property type="entry name" value="Malate_Decarboxylase"/>
</dbReference>
<evidence type="ECO:0000313" key="8">
    <source>
        <dbReference type="EMBL" id="APU17282.1"/>
    </source>
</evidence>
<accession>A0AAC9LIB0</accession>
<dbReference type="SUPFAM" id="SSF53223">
    <property type="entry name" value="Aminoacid dehydrogenase-like, N-terminal domain"/>
    <property type="match status" value="1"/>
</dbReference>
<dbReference type="EC" id="1.1.1.38" evidence="8"/>
<dbReference type="Pfam" id="PF00390">
    <property type="entry name" value="malic"/>
    <property type="match status" value="1"/>
</dbReference>
<evidence type="ECO:0000256" key="1">
    <source>
        <dbReference type="ARBA" id="ARBA00008785"/>
    </source>
</evidence>
<organism evidence="8 9">
    <name type="scientific">Actinoalloteichus fjordicus</name>
    <dbReference type="NCBI Taxonomy" id="1612552"/>
    <lineage>
        <taxon>Bacteria</taxon>
        <taxon>Bacillati</taxon>
        <taxon>Actinomycetota</taxon>
        <taxon>Actinomycetes</taxon>
        <taxon>Pseudonocardiales</taxon>
        <taxon>Pseudonocardiaceae</taxon>
        <taxon>Actinoalloteichus</taxon>
    </lineage>
</organism>
<feature type="binding site" evidence="5">
    <location>
        <position position="141"/>
    </location>
    <ligand>
        <name>a divalent metal cation</name>
        <dbReference type="ChEBI" id="CHEBI:60240"/>
    </ligand>
</feature>
<evidence type="ECO:0000256" key="5">
    <source>
        <dbReference type="PIRSR" id="PIRSR000106-3"/>
    </source>
</evidence>
<dbReference type="PIRSF" id="PIRSF000106">
    <property type="entry name" value="ME"/>
    <property type="match status" value="1"/>
</dbReference>
<evidence type="ECO:0000256" key="3">
    <source>
        <dbReference type="PIRSR" id="PIRSR000106-1"/>
    </source>
</evidence>
<dbReference type="PANTHER" id="PTHR43237">
    <property type="entry name" value="NADP-DEPENDENT MALIC ENZYME"/>
    <property type="match status" value="1"/>
</dbReference>
<feature type="binding site" evidence="5">
    <location>
        <position position="142"/>
    </location>
    <ligand>
        <name>a divalent metal cation</name>
        <dbReference type="ChEBI" id="CHEBI:60240"/>
    </ligand>
</feature>
<feature type="binding site" evidence="5">
    <location>
        <position position="167"/>
    </location>
    <ligand>
        <name>a divalent metal cation</name>
        <dbReference type="ChEBI" id="CHEBI:60240"/>
    </ligand>
</feature>
<feature type="active site" description="Proton donor" evidence="3">
    <location>
        <position position="44"/>
    </location>
</feature>
<dbReference type="InterPro" id="IPR001891">
    <property type="entry name" value="Malic_OxRdtase"/>
</dbReference>
<feature type="binding site" evidence="4">
    <location>
        <position position="321"/>
    </location>
    <ligand>
        <name>(S)-malate</name>
        <dbReference type="ChEBI" id="CHEBI:15589"/>
    </ligand>
</feature>
<dbReference type="AlphaFoldDB" id="A0AAC9LIB0"/>
<proteinExistence type="inferred from homology"/>
<evidence type="ECO:0000313" key="9">
    <source>
        <dbReference type="Proteomes" id="UP000185511"/>
    </source>
</evidence>
<evidence type="ECO:0000259" key="7">
    <source>
        <dbReference type="SMART" id="SM01274"/>
    </source>
</evidence>